<evidence type="ECO:0000313" key="1">
    <source>
        <dbReference type="EMBL" id="EMM80143.1"/>
    </source>
</evidence>
<accession>M6G571</accession>
<organism evidence="1 2">
    <name type="scientific">Leptospira interrogans str. 2006001854</name>
    <dbReference type="NCBI Taxonomy" id="1001590"/>
    <lineage>
        <taxon>Bacteria</taxon>
        <taxon>Pseudomonadati</taxon>
        <taxon>Spirochaetota</taxon>
        <taxon>Spirochaetia</taxon>
        <taxon>Leptospirales</taxon>
        <taxon>Leptospiraceae</taxon>
        <taxon>Leptospira</taxon>
    </lineage>
</organism>
<protein>
    <submittedName>
        <fullName evidence="1">Uncharacterized protein</fullName>
    </submittedName>
</protein>
<sequence>MPLKHKESFFLSPFYYSSNEEKEKFDTSYVSDLNLILPIPLVVWGRDKKGEGGDKRFRFILGYYTSSFFQRSVNVTFQKSSWNFLLFMGGERYIDDSYSTLGAQETTRFYLFPFYFREEIMKGGNWTYRSHKIPILYSSQTTPNSYDIRILLFSGFKSDPESGVKRTMILPFWYQSENRDKLFGNDHKNFRTFTPVFFQTETFENWTNGRNSSEISRFYTILPLPMFYTFESKTKYGSNSSSGLVVEDSWGFDWLLLSIMKTNKIYFEVETQTVSEIKLKLKRNQFH</sequence>
<name>M6G571_LEPIR</name>
<reference evidence="1 2" key="1">
    <citation type="submission" date="2013-01" db="EMBL/GenBank/DDBJ databases">
        <authorList>
            <person name="Harkins D.M."/>
            <person name="Durkin A.S."/>
            <person name="Brinkac L.M."/>
            <person name="Haft D.H."/>
            <person name="Selengut J.D."/>
            <person name="Sanka R."/>
            <person name="DePew J."/>
            <person name="Purushe J."/>
            <person name="Hospenthal D.R."/>
            <person name="Murray C.K."/>
            <person name="Pimentel G."/>
            <person name="Wasfy M."/>
            <person name="Parker T."/>
            <person name="Miller R.S."/>
            <person name="Vinetz J.M."/>
            <person name="Sutton G.G."/>
            <person name="Nierman W.C."/>
            <person name="Fouts D.E."/>
        </authorList>
    </citation>
    <scope>NUCLEOTIDE SEQUENCE [LARGE SCALE GENOMIC DNA]</scope>
    <source>
        <strain evidence="1 2">2006001854</strain>
    </source>
</reference>
<dbReference type="Proteomes" id="UP000012128">
    <property type="component" value="Unassembled WGS sequence"/>
</dbReference>
<dbReference type="AlphaFoldDB" id="M6G571"/>
<gene>
    <name evidence="1" type="ORF">LEP1GSC037_1514</name>
</gene>
<dbReference type="EMBL" id="AFLW02000201">
    <property type="protein sequence ID" value="EMM80143.1"/>
    <property type="molecule type" value="Genomic_DNA"/>
</dbReference>
<evidence type="ECO:0000313" key="2">
    <source>
        <dbReference type="Proteomes" id="UP000012128"/>
    </source>
</evidence>
<comment type="caution">
    <text evidence="1">The sequence shown here is derived from an EMBL/GenBank/DDBJ whole genome shotgun (WGS) entry which is preliminary data.</text>
</comment>
<proteinExistence type="predicted"/>